<dbReference type="SUPFAM" id="SSF50370">
    <property type="entry name" value="Ricin B-like lectins"/>
    <property type="match status" value="1"/>
</dbReference>
<keyword evidence="1" id="KW-0732">Signal</keyword>
<sequence>MKKTTHSVLMGLAILGSASLFSVAAHAATVIGHGGNCLDVSGGGTANGTNVQMWQCQPGNGNQQWILSQGRIIWAGTSKCLDVSGGGTANGTNVQIWDCQAGNRNQQWSTDSNFPGRIVWVGGKCLDVSGGGTTNGTNVQVWDCMSGNDNQVWVVR</sequence>
<protein>
    <submittedName>
        <fullName evidence="3">RICIN domain-containing protein</fullName>
    </submittedName>
</protein>
<evidence type="ECO:0000313" key="4">
    <source>
        <dbReference type="Proteomes" id="UP001405405"/>
    </source>
</evidence>
<name>A0ABV0CJY9_9NEIS</name>
<dbReference type="RefSeq" id="WP_081665967.1">
    <property type="nucleotide sequence ID" value="NZ_JAYFSJ010000008.1"/>
</dbReference>
<dbReference type="Proteomes" id="UP001405405">
    <property type="component" value="Unassembled WGS sequence"/>
</dbReference>
<organism evidence="3 4">
    <name type="scientific">Chromobacterium indicum</name>
    <dbReference type="NCBI Taxonomy" id="3110228"/>
    <lineage>
        <taxon>Bacteria</taxon>
        <taxon>Pseudomonadati</taxon>
        <taxon>Pseudomonadota</taxon>
        <taxon>Betaproteobacteria</taxon>
        <taxon>Neisseriales</taxon>
        <taxon>Chromobacteriaceae</taxon>
        <taxon>Chromobacterium</taxon>
    </lineage>
</organism>
<gene>
    <name evidence="3" type="ORF">VA599_12090</name>
</gene>
<dbReference type="PROSITE" id="PS50231">
    <property type="entry name" value="RICIN_B_LECTIN"/>
    <property type="match status" value="1"/>
</dbReference>
<dbReference type="Gene3D" id="2.80.10.50">
    <property type="match status" value="3"/>
</dbReference>
<dbReference type="SMART" id="SM00458">
    <property type="entry name" value="RICIN"/>
    <property type="match status" value="1"/>
</dbReference>
<proteinExistence type="predicted"/>
<evidence type="ECO:0000259" key="2">
    <source>
        <dbReference type="SMART" id="SM00458"/>
    </source>
</evidence>
<dbReference type="EMBL" id="JAYFSJ010000008">
    <property type="protein sequence ID" value="MEN7431494.1"/>
    <property type="molecule type" value="Genomic_DNA"/>
</dbReference>
<evidence type="ECO:0000256" key="1">
    <source>
        <dbReference type="SAM" id="SignalP"/>
    </source>
</evidence>
<dbReference type="Pfam" id="PF00652">
    <property type="entry name" value="Ricin_B_lectin"/>
    <property type="match status" value="1"/>
</dbReference>
<keyword evidence="4" id="KW-1185">Reference proteome</keyword>
<reference evidence="3 4" key="1">
    <citation type="submission" date="2023-12" db="EMBL/GenBank/DDBJ databases">
        <title>Chromobacterium sp. strain TRC.1.1.SA producing antimicrobial pigment.</title>
        <authorList>
            <person name="Verma N."/>
            <person name="Choksket S."/>
            <person name="Pinnaka A.K."/>
            <person name="Korpole S."/>
        </authorList>
    </citation>
    <scope>NUCLEOTIDE SEQUENCE [LARGE SCALE GENOMIC DNA]</scope>
    <source>
        <strain evidence="3 4">TRC1.1.SA</strain>
    </source>
</reference>
<accession>A0ABV0CJY9</accession>
<dbReference type="InterPro" id="IPR035992">
    <property type="entry name" value="Ricin_B-like_lectins"/>
</dbReference>
<dbReference type="CDD" id="cd00161">
    <property type="entry name" value="beta-trefoil_Ricin-like"/>
    <property type="match status" value="1"/>
</dbReference>
<dbReference type="InterPro" id="IPR000772">
    <property type="entry name" value="Ricin_B_lectin"/>
</dbReference>
<feature type="chain" id="PRO_5046474350" evidence="1">
    <location>
        <begin position="28"/>
        <end position="156"/>
    </location>
</feature>
<feature type="signal peptide" evidence="1">
    <location>
        <begin position="1"/>
        <end position="27"/>
    </location>
</feature>
<evidence type="ECO:0000313" key="3">
    <source>
        <dbReference type="EMBL" id="MEN7431494.1"/>
    </source>
</evidence>
<comment type="caution">
    <text evidence="3">The sequence shown here is derived from an EMBL/GenBank/DDBJ whole genome shotgun (WGS) entry which is preliminary data.</text>
</comment>
<feature type="domain" description="Ricin B lectin" evidence="2">
    <location>
        <begin position="25"/>
        <end position="156"/>
    </location>
</feature>